<accession>A0A5N4C0R6</accession>
<proteinExistence type="predicted"/>
<organism evidence="1 2">
    <name type="scientific">Camelus dromedarius</name>
    <name type="common">Dromedary</name>
    <name type="synonym">Arabian camel</name>
    <dbReference type="NCBI Taxonomy" id="9838"/>
    <lineage>
        <taxon>Eukaryota</taxon>
        <taxon>Metazoa</taxon>
        <taxon>Chordata</taxon>
        <taxon>Craniata</taxon>
        <taxon>Vertebrata</taxon>
        <taxon>Euteleostomi</taxon>
        <taxon>Mammalia</taxon>
        <taxon>Eutheria</taxon>
        <taxon>Laurasiatheria</taxon>
        <taxon>Artiodactyla</taxon>
        <taxon>Tylopoda</taxon>
        <taxon>Camelidae</taxon>
        <taxon>Camelus</taxon>
    </lineage>
</organism>
<protein>
    <submittedName>
        <fullName evidence="1">Semaphorin-4D</fullName>
    </submittedName>
</protein>
<gene>
    <name evidence="1" type="ORF">Cadr_000030197</name>
</gene>
<dbReference type="EMBL" id="JWIN03000051">
    <property type="protein sequence ID" value="KAB1252274.1"/>
    <property type="molecule type" value="Genomic_DNA"/>
</dbReference>
<name>A0A5N4C0R6_CAMDR</name>
<dbReference type="AlphaFoldDB" id="A0A5N4C0R6"/>
<keyword evidence="2" id="KW-1185">Reference proteome</keyword>
<reference evidence="1 2" key="1">
    <citation type="journal article" date="2019" name="Mol. Ecol. Resour.">
        <title>Improving Illumina assemblies with Hi-C and long reads: an example with the North African dromedary.</title>
        <authorList>
            <person name="Elbers J.P."/>
            <person name="Rogers M.F."/>
            <person name="Perelman P.L."/>
            <person name="Proskuryakova A.A."/>
            <person name="Serdyukova N.A."/>
            <person name="Johnson W.E."/>
            <person name="Horin P."/>
            <person name="Corander J."/>
            <person name="Murphy D."/>
            <person name="Burger P.A."/>
        </authorList>
    </citation>
    <scope>NUCLEOTIDE SEQUENCE [LARGE SCALE GENOMIC DNA]</scope>
    <source>
        <strain evidence="1">Drom800</strain>
        <tissue evidence="1">Blood</tissue>
    </source>
</reference>
<dbReference type="Proteomes" id="UP000299084">
    <property type="component" value="Unassembled WGS sequence"/>
</dbReference>
<evidence type="ECO:0000313" key="2">
    <source>
        <dbReference type="Proteomes" id="UP000299084"/>
    </source>
</evidence>
<evidence type="ECO:0000313" key="1">
    <source>
        <dbReference type="EMBL" id="KAB1252274.1"/>
    </source>
</evidence>
<sequence>MFPVLRVQVLRARATHQLRAVLQVMATGLWTATTLTPIARRCHPWAFAAKIPAAAPADEEVQLVQFHKLGIFNYSASLLSEDKDTLYMGTWEAMFASNAHISKKEHERTAYNVKGATSKQNRTLQVDVISYLMMGVIKHFSNRGAASFHHLLMAESETE</sequence>
<comment type="caution">
    <text evidence="1">The sequence shown here is derived from an EMBL/GenBank/DDBJ whole genome shotgun (WGS) entry which is preliminary data.</text>
</comment>